<sequence>MNSNRAWAWLLDLDSDSSKWAWTHPDGAGLNPSFRSMVSSVATTELTSYRKACATSNQLYSDYRIKNIDGVDVRHMDKKFSNILELLQGNREGGGRSLLLQGFKVASKRKVWELTGNQQANDRWELLFQLWVDMLSYAANHCKGKYHVEQLGTGGQFLTYVWLFMVHLLDSHYQIDMENGGCQ</sequence>
<dbReference type="PANTHER" id="PTHR31325">
    <property type="entry name" value="OS01G0798800 PROTEIN-RELATED"/>
    <property type="match status" value="1"/>
</dbReference>
<dbReference type="AlphaFoldDB" id="A0A7J0EX01"/>
<keyword evidence="2" id="KW-1185">Reference proteome</keyword>
<organism evidence="1 2">
    <name type="scientific">Actinidia rufa</name>
    <dbReference type="NCBI Taxonomy" id="165716"/>
    <lineage>
        <taxon>Eukaryota</taxon>
        <taxon>Viridiplantae</taxon>
        <taxon>Streptophyta</taxon>
        <taxon>Embryophyta</taxon>
        <taxon>Tracheophyta</taxon>
        <taxon>Spermatophyta</taxon>
        <taxon>Magnoliopsida</taxon>
        <taxon>eudicotyledons</taxon>
        <taxon>Gunneridae</taxon>
        <taxon>Pentapetalae</taxon>
        <taxon>asterids</taxon>
        <taxon>Ericales</taxon>
        <taxon>Actinidiaceae</taxon>
        <taxon>Actinidia</taxon>
    </lineage>
</organism>
<comment type="caution">
    <text evidence="1">The sequence shown here is derived from an EMBL/GenBank/DDBJ whole genome shotgun (WGS) entry which is preliminary data.</text>
</comment>
<proteinExistence type="predicted"/>
<dbReference type="Proteomes" id="UP000585474">
    <property type="component" value="Unassembled WGS sequence"/>
</dbReference>
<accession>A0A7J0EX01</accession>
<evidence type="ECO:0000313" key="2">
    <source>
        <dbReference type="Proteomes" id="UP000585474"/>
    </source>
</evidence>
<evidence type="ECO:0000313" key="1">
    <source>
        <dbReference type="EMBL" id="GFY90746.1"/>
    </source>
</evidence>
<dbReference type="EMBL" id="BJWL01000007">
    <property type="protein sequence ID" value="GFY90746.1"/>
    <property type="molecule type" value="Genomic_DNA"/>
</dbReference>
<gene>
    <name evidence="1" type="ORF">Acr_07g0009430</name>
</gene>
<name>A0A7J0EX01_9ERIC</name>
<reference evidence="1 2" key="1">
    <citation type="submission" date="2019-07" db="EMBL/GenBank/DDBJ databases">
        <title>De Novo Assembly of kiwifruit Actinidia rufa.</title>
        <authorList>
            <person name="Sugita-Konishi S."/>
            <person name="Sato K."/>
            <person name="Mori E."/>
            <person name="Abe Y."/>
            <person name="Kisaki G."/>
            <person name="Hamano K."/>
            <person name="Suezawa K."/>
            <person name="Otani M."/>
            <person name="Fukuda T."/>
            <person name="Manabe T."/>
            <person name="Gomi K."/>
            <person name="Tabuchi M."/>
            <person name="Akimitsu K."/>
            <person name="Kataoka I."/>
        </authorList>
    </citation>
    <scope>NUCLEOTIDE SEQUENCE [LARGE SCALE GENOMIC DNA]</scope>
    <source>
        <strain evidence="2">cv. Fuchu</strain>
    </source>
</reference>
<dbReference type="Pfam" id="PF04578">
    <property type="entry name" value="DUF594"/>
    <property type="match status" value="1"/>
</dbReference>
<protein>
    <submittedName>
        <fullName evidence="1">Uncharacterized protein</fullName>
    </submittedName>
</protein>
<dbReference type="InterPro" id="IPR007658">
    <property type="entry name" value="DUF594"/>
</dbReference>
<dbReference type="OrthoDB" id="1689146at2759"/>